<feature type="transmembrane region" description="Helical" evidence="4">
    <location>
        <begin position="82"/>
        <end position="100"/>
    </location>
</feature>
<organism evidence="5 6">
    <name type="scientific">Vibrio ishigakensis</name>
    <dbReference type="NCBI Taxonomy" id="1481914"/>
    <lineage>
        <taxon>Bacteria</taxon>
        <taxon>Pseudomonadati</taxon>
        <taxon>Pseudomonadota</taxon>
        <taxon>Gammaproteobacteria</taxon>
        <taxon>Vibrionales</taxon>
        <taxon>Vibrionaceae</taxon>
        <taxon>Vibrio</taxon>
    </lineage>
</organism>
<evidence type="ECO:0000256" key="4">
    <source>
        <dbReference type="SAM" id="Phobius"/>
    </source>
</evidence>
<feature type="transmembrane region" description="Helical" evidence="4">
    <location>
        <begin position="139"/>
        <end position="162"/>
    </location>
</feature>
<dbReference type="PANTHER" id="PTHR23523:SF2">
    <property type="entry name" value="2-NITROIMIDAZOLE TRANSPORTER"/>
    <property type="match status" value="1"/>
</dbReference>
<dbReference type="AlphaFoldDB" id="A0A0B8NUA4"/>
<feature type="transmembrane region" description="Helical" evidence="4">
    <location>
        <begin position="285"/>
        <end position="303"/>
    </location>
</feature>
<dbReference type="Proteomes" id="UP000031671">
    <property type="component" value="Unassembled WGS sequence"/>
</dbReference>
<feature type="transmembrane region" description="Helical" evidence="4">
    <location>
        <begin position="217"/>
        <end position="237"/>
    </location>
</feature>
<reference evidence="5 6" key="1">
    <citation type="submission" date="2015-01" db="EMBL/GenBank/DDBJ databases">
        <title>Vibrio sp. C1 JCM 19231 whole genome shotgun sequence.</title>
        <authorList>
            <person name="Sawabe T."/>
            <person name="Meirelles P."/>
            <person name="Feng G."/>
            <person name="Sayaka M."/>
            <person name="Hattori M."/>
            <person name="Ohkuma M."/>
        </authorList>
    </citation>
    <scope>NUCLEOTIDE SEQUENCE [LARGE SCALE GENOMIC DNA]</scope>
    <source>
        <strain evidence="6">JCM 19231</strain>
    </source>
</reference>
<sequence>MNATSQSTARFSASRHLWIALAGILLLAINLRGPFTSLAPLLEQIMQSLNLSTTVLGLLSSLPLITFAFVSPFALPLLKHLQLKKSICFALLSIFVGILLRSGGHVVLLCIGTIFIGIGIAIGNVLLPVAVKQSFPYRIAVITSLYTFAMGIGSTLTSATMVPLSHWNPSTVSGWQFALMFNLLLTIPALLFWLLNKDKNAEQGKAAKLPLTRVLKSAVAWQVTLAIGLNSVTFYAFSSWLPKILIDSGMPETDAGYIYGFLQFATIWPGLVLIPFLARLKSTQILILSTAVGTVTSVLGLMIAPQFAIFWTLLFGFCNCATFVIGLSFVGLRTNSGEEAAALSAMSQSFGYLIATCGPPILGLIHELTGSWNWALSIVIVTGSLCALFAGLAARDKKV</sequence>
<reference evidence="5 6" key="2">
    <citation type="submission" date="2015-01" db="EMBL/GenBank/DDBJ databases">
        <authorList>
            <consortium name="NBRP consortium"/>
            <person name="Sawabe T."/>
            <person name="Meirelles P."/>
            <person name="Feng G."/>
            <person name="Sayaka M."/>
            <person name="Hattori M."/>
            <person name="Ohkuma M."/>
        </authorList>
    </citation>
    <scope>NUCLEOTIDE SEQUENCE [LARGE SCALE GENOMIC DNA]</scope>
    <source>
        <strain evidence="6">JCM 19231</strain>
    </source>
</reference>
<feature type="transmembrane region" description="Helical" evidence="4">
    <location>
        <begin position="374"/>
        <end position="394"/>
    </location>
</feature>
<evidence type="ECO:0000256" key="3">
    <source>
        <dbReference type="ARBA" id="ARBA00023136"/>
    </source>
</evidence>
<feature type="transmembrane region" description="Helical" evidence="4">
    <location>
        <begin position="106"/>
        <end position="127"/>
    </location>
</feature>
<dbReference type="PANTHER" id="PTHR23523">
    <property type="match status" value="1"/>
</dbReference>
<evidence type="ECO:0000313" key="6">
    <source>
        <dbReference type="Proteomes" id="UP000031671"/>
    </source>
</evidence>
<comment type="caution">
    <text evidence="5">The sequence shown here is derived from an EMBL/GenBank/DDBJ whole genome shotgun (WGS) entry which is preliminary data.</text>
</comment>
<feature type="transmembrane region" description="Helical" evidence="4">
    <location>
        <begin position="257"/>
        <end position="278"/>
    </location>
</feature>
<dbReference type="SUPFAM" id="SSF103473">
    <property type="entry name" value="MFS general substrate transporter"/>
    <property type="match status" value="1"/>
</dbReference>
<protein>
    <recommendedName>
        <fullName evidence="7">MFS transporter</fullName>
    </recommendedName>
</protein>
<feature type="transmembrane region" description="Helical" evidence="4">
    <location>
        <begin position="17"/>
        <end position="35"/>
    </location>
</feature>
<keyword evidence="2 4" id="KW-1133">Transmembrane helix</keyword>
<dbReference type="EMBL" id="BBRZ01000053">
    <property type="protein sequence ID" value="GAM57426.1"/>
    <property type="molecule type" value="Genomic_DNA"/>
</dbReference>
<keyword evidence="1 4" id="KW-0812">Transmembrane</keyword>
<evidence type="ECO:0008006" key="7">
    <source>
        <dbReference type="Google" id="ProtNLM"/>
    </source>
</evidence>
<dbReference type="RefSeq" id="WP_261835584.1">
    <property type="nucleotide sequence ID" value="NZ_AP024881.1"/>
</dbReference>
<feature type="transmembrane region" description="Helical" evidence="4">
    <location>
        <begin position="309"/>
        <end position="330"/>
    </location>
</feature>
<keyword evidence="3 4" id="KW-0472">Membrane</keyword>
<dbReference type="InterPro" id="IPR011701">
    <property type="entry name" value="MFS"/>
</dbReference>
<dbReference type="GO" id="GO:0022857">
    <property type="term" value="F:transmembrane transporter activity"/>
    <property type="evidence" value="ECO:0007669"/>
    <property type="project" value="InterPro"/>
</dbReference>
<name>A0A0B8NUA4_9VIBR</name>
<keyword evidence="6" id="KW-1185">Reference proteome</keyword>
<evidence type="ECO:0000256" key="2">
    <source>
        <dbReference type="ARBA" id="ARBA00022989"/>
    </source>
</evidence>
<evidence type="ECO:0000256" key="1">
    <source>
        <dbReference type="ARBA" id="ARBA00022692"/>
    </source>
</evidence>
<dbReference type="Pfam" id="PF07690">
    <property type="entry name" value="MFS_1"/>
    <property type="match status" value="1"/>
</dbReference>
<feature type="transmembrane region" description="Helical" evidence="4">
    <location>
        <begin position="55"/>
        <end position="75"/>
    </location>
</feature>
<accession>A0A0B8NUA4</accession>
<evidence type="ECO:0000313" key="5">
    <source>
        <dbReference type="EMBL" id="GAM57426.1"/>
    </source>
</evidence>
<proteinExistence type="predicted"/>
<gene>
    <name evidence="5" type="ORF">JCM19231_2903</name>
</gene>
<feature type="transmembrane region" description="Helical" evidence="4">
    <location>
        <begin position="342"/>
        <end position="362"/>
    </location>
</feature>
<dbReference type="Gene3D" id="1.20.1250.20">
    <property type="entry name" value="MFS general substrate transporter like domains"/>
    <property type="match status" value="1"/>
</dbReference>
<dbReference type="InterPro" id="IPR052524">
    <property type="entry name" value="MFS_Cyanate_Porter"/>
</dbReference>
<dbReference type="InterPro" id="IPR036259">
    <property type="entry name" value="MFS_trans_sf"/>
</dbReference>
<feature type="transmembrane region" description="Helical" evidence="4">
    <location>
        <begin position="174"/>
        <end position="196"/>
    </location>
</feature>